<dbReference type="InterPro" id="IPR038702">
    <property type="entry name" value="Na/K_ATPase_sub_beta_sf"/>
</dbReference>
<keyword evidence="3 7" id="KW-0812">Transmembrane</keyword>
<evidence type="ECO:0000256" key="6">
    <source>
        <dbReference type="ARBA" id="ARBA00023136"/>
    </source>
</evidence>
<evidence type="ECO:0000256" key="3">
    <source>
        <dbReference type="ARBA" id="ARBA00022692"/>
    </source>
</evidence>
<comment type="caution">
    <text evidence="8">The sequence shown here is derived from an EMBL/GenBank/DDBJ whole genome shotgun (WGS) entry which is preliminary data.</text>
</comment>
<accession>A0A8E0RKE5</accession>
<dbReference type="Gene3D" id="2.60.40.1660">
    <property type="entry name" value="Na, k-atpase alpha subunit"/>
    <property type="match status" value="1"/>
</dbReference>
<evidence type="ECO:0000256" key="2">
    <source>
        <dbReference type="ARBA" id="ARBA00005876"/>
    </source>
</evidence>
<dbReference type="InterPro" id="IPR000402">
    <property type="entry name" value="Na/K_ATPase_sub_beta"/>
</dbReference>
<dbReference type="Proteomes" id="UP000728185">
    <property type="component" value="Unassembled WGS sequence"/>
</dbReference>
<feature type="transmembrane region" description="Helical" evidence="7">
    <location>
        <begin position="41"/>
        <end position="65"/>
    </location>
</feature>
<dbReference type="GO" id="GO:0001671">
    <property type="term" value="F:ATPase activator activity"/>
    <property type="evidence" value="ECO:0007669"/>
    <property type="project" value="TreeGrafter"/>
</dbReference>
<dbReference type="OrthoDB" id="5912413at2759"/>
<name>A0A8E0RKE5_9TREM</name>
<dbReference type="GO" id="GO:0005890">
    <property type="term" value="C:sodium:potassium-exchanging ATPase complex"/>
    <property type="evidence" value="ECO:0007669"/>
    <property type="project" value="InterPro"/>
</dbReference>
<evidence type="ECO:0000256" key="1">
    <source>
        <dbReference type="ARBA" id="ARBA00004606"/>
    </source>
</evidence>
<keyword evidence="4" id="KW-0735">Signal-anchor</keyword>
<comment type="subcellular location">
    <subcellularLocation>
        <location evidence="1">Membrane</location>
        <topology evidence="1">Single-pass type II membrane protein</topology>
    </subcellularLocation>
</comment>
<dbReference type="GO" id="GO:0036376">
    <property type="term" value="P:sodium ion export across plasma membrane"/>
    <property type="evidence" value="ECO:0007669"/>
    <property type="project" value="TreeGrafter"/>
</dbReference>
<dbReference type="GO" id="GO:0030007">
    <property type="term" value="P:intracellular potassium ion homeostasis"/>
    <property type="evidence" value="ECO:0007669"/>
    <property type="project" value="TreeGrafter"/>
</dbReference>
<dbReference type="GO" id="GO:0006883">
    <property type="term" value="P:intracellular sodium ion homeostasis"/>
    <property type="evidence" value="ECO:0007669"/>
    <property type="project" value="TreeGrafter"/>
</dbReference>
<dbReference type="PANTHER" id="PTHR11523">
    <property type="entry name" value="SODIUM/POTASSIUM-DEPENDENT ATPASE BETA SUBUNIT"/>
    <property type="match status" value="1"/>
</dbReference>
<protein>
    <submittedName>
        <fullName evidence="8">Protein ATP1B4</fullName>
    </submittedName>
</protein>
<sequence length="289" mass="34011">MRKRAYTLIFICHVSNRCEYHGLTIIQQREHRTAQRDCIYAFLFYFLFYSLLIAFHACLLGLFLYRVIKMDRPTVTGAFSALRGQPGLSVIPVIDTKHNLIHYRNGYPDTYRLYVDTLHGFMQFYEDQWDQVNFLHGCSSENMTAGISLLDWHRTNCMFDPKWAYRCNVNRYFGYDDGSPCVLLKLNSVYGWIPPIRKTEVGAEVCCQGATSSDNGFMGTLCFYDAVHHDEDACRRMCGVFPHQFYPYLNQRFYHPPLVFLELRGPKRNVLFRVRCYLNNVNYNFSLEF</sequence>
<dbReference type="AlphaFoldDB" id="A0A8E0RKE5"/>
<dbReference type="Pfam" id="PF00287">
    <property type="entry name" value="Na_K-ATPase"/>
    <property type="match status" value="1"/>
</dbReference>
<keyword evidence="9" id="KW-1185">Reference proteome</keyword>
<dbReference type="EMBL" id="LUCM01010405">
    <property type="protein sequence ID" value="KAA0185510.1"/>
    <property type="molecule type" value="Genomic_DNA"/>
</dbReference>
<dbReference type="GO" id="GO:1990573">
    <property type="term" value="P:potassium ion import across plasma membrane"/>
    <property type="evidence" value="ECO:0007669"/>
    <property type="project" value="TreeGrafter"/>
</dbReference>
<evidence type="ECO:0000313" key="9">
    <source>
        <dbReference type="Proteomes" id="UP000728185"/>
    </source>
</evidence>
<gene>
    <name evidence="8" type="ORF">FBUS_01859</name>
</gene>
<evidence type="ECO:0000313" key="8">
    <source>
        <dbReference type="EMBL" id="KAA0185510.1"/>
    </source>
</evidence>
<proteinExistence type="inferred from homology"/>
<keyword evidence="6 7" id="KW-0472">Membrane</keyword>
<dbReference type="PANTHER" id="PTHR11523:SF28">
    <property type="entry name" value="NA_K-ATPASE BETA SUBUNIT ISOFORM 4-RELATED"/>
    <property type="match status" value="1"/>
</dbReference>
<evidence type="ECO:0000256" key="5">
    <source>
        <dbReference type="ARBA" id="ARBA00022989"/>
    </source>
</evidence>
<evidence type="ECO:0000256" key="7">
    <source>
        <dbReference type="SAM" id="Phobius"/>
    </source>
</evidence>
<organism evidence="8 9">
    <name type="scientific">Fasciolopsis buskii</name>
    <dbReference type="NCBI Taxonomy" id="27845"/>
    <lineage>
        <taxon>Eukaryota</taxon>
        <taxon>Metazoa</taxon>
        <taxon>Spiralia</taxon>
        <taxon>Lophotrochozoa</taxon>
        <taxon>Platyhelminthes</taxon>
        <taxon>Trematoda</taxon>
        <taxon>Digenea</taxon>
        <taxon>Plagiorchiida</taxon>
        <taxon>Echinostomata</taxon>
        <taxon>Echinostomatoidea</taxon>
        <taxon>Fasciolidae</taxon>
        <taxon>Fasciolopsis</taxon>
    </lineage>
</organism>
<reference evidence="8" key="1">
    <citation type="submission" date="2019-05" db="EMBL/GenBank/DDBJ databases">
        <title>Annotation for the trematode Fasciolopsis buski.</title>
        <authorList>
            <person name="Choi Y.-J."/>
        </authorList>
    </citation>
    <scope>NUCLEOTIDE SEQUENCE</scope>
    <source>
        <strain evidence="8">HT</strain>
        <tissue evidence="8">Whole worm</tissue>
    </source>
</reference>
<keyword evidence="5 7" id="KW-1133">Transmembrane helix</keyword>
<evidence type="ECO:0000256" key="4">
    <source>
        <dbReference type="ARBA" id="ARBA00022968"/>
    </source>
</evidence>
<comment type="similarity">
    <text evidence="2">Belongs to the X(+)/potassium ATPases subunit beta family.</text>
</comment>